<feature type="compositionally biased region" description="Polar residues" evidence="1">
    <location>
        <begin position="200"/>
        <end position="214"/>
    </location>
</feature>
<dbReference type="EMBL" id="CAKKLH010000336">
    <property type="protein sequence ID" value="CAH0113062.1"/>
    <property type="molecule type" value="Genomic_DNA"/>
</dbReference>
<dbReference type="AlphaFoldDB" id="A0A8J2S4A9"/>
<keyword evidence="3" id="KW-1185">Reference proteome</keyword>
<reference evidence="2" key="1">
    <citation type="submission" date="2021-11" db="EMBL/GenBank/DDBJ databases">
        <authorList>
            <person name="Schell T."/>
        </authorList>
    </citation>
    <scope>NUCLEOTIDE SEQUENCE</scope>
    <source>
        <strain evidence="2">M5</strain>
    </source>
</reference>
<organism evidence="2 3">
    <name type="scientific">Daphnia galeata</name>
    <dbReference type="NCBI Taxonomy" id="27404"/>
    <lineage>
        <taxon>Eukaryota</taxon>
        <taxon>Metazoa</taxon>
        <taxon>Ecdysozoa</taxon>
        <taxon>Arthropoda</taxon>
        <taxon>Crustacea</taxon>
        <taxon>Branchiopoda</taxon>
        <taxon>Diplostraca</taxon>
        <taxon>Cladocera</taxon>
        <taxon>Anomopoda</taxon>
        <taxon>Daphniidae</taxon>
        <taxon>Daphnia</taxon>
    </lineage>
</organism>
<proteinExistence type="predicted"/>
<protein>
    <submittedName>
        <fullName evidence="2">Uncharacterized protein</fullName>
    </submittedName>
</protein>
<dbReference type="Proteomes" id="UP000789390">
    <property type="component" value="Unassembled WGS sequence"/>
</dbReference>
<evidence type="ECO:0000313" key="3">
    <source>
        <dbReference type="Proteomes" id="UP000789390"/>
    </source>
</evidence>
<evidence type="ECO:0000313" key="2">
    <source>
        <dbReference type="EMBL" id="CAH0113062.1"/>
    </source>
</evidence>
<sequence>MATRTRNRKSDSLLGHGSDISLAIGTKLPLKRAVMKRYIAIVQPNKKTQNIFKDIFMELKCIWERAYVPMKPERDCLDLLMSVNKLWTSAKKISRLTTDNSKEKISHFQSLMDTLCDFSPSNVETLLESSRTTYWKEDLAFLIGQRKYPQIGRMEGVDGYEQLRQQRKESMSNRTRPTENLVHNSSSSSESEQDIPECGNSISDQDFSPGSTPGHQRLRWKFQRVL</sequence>
<evidence type="ECO:0000256" key="1">
    <source>
        <dbReference type="SAM" id="MobiDB-lite"/>
    </source>
</evidence>
<name>A0A8J2S4A9_9CRUS</name>
<accession>A0A8J2S4A9</accession>
<gene>
    <name evidence="2" type="ORF">DGAL_LOCUS16864</name>
</gene>
<feature type="region of interest" description="Disordered" evidence="1">
    <location>
        <begin position="166"/>
        <end position="215"/>
    </location>
</feature>
<comment type="caution">
    <text evidence="2">The sequence shown here is derived from an EMBL/GenBank/DDBJ whole genome shotgun (WGS) entry which is preliminary data.</text>
</comment>